<dbReference type="Gene3D" id="3.90.950.20">
    <property type="entry name" value="CinA-like"/>
    <property type="match status" value="1"/>
</dbReference>
<reference evidence="2 3" key="1">
    <citation type="submission" date="2017-05" db="EMBL/GenBank/DDBJ databases">
        <authorList>
            <person name="Varghese N."/>
            <person name="Submissions S."/>
        </authorList>
    </citation>
    <scope>NUCLEOTIDE SEQUENCE [LARGE SCALE GENOMIC DNA]</scope>
    <source>
        <strain evidence="2 3">DSM 26001</strain>
    </source>
</reference>
<proteinExistence type="predicted"/>
<comment type="caution">
    <text evidence="2">The sequence shown here is derived from an EMBL/GenBank/DDBJ whole genome shotgun (WGS) entry which is preliminary data.</text>
</comment>
<dbReference type="Pfam" id="PF02464">
    <property type="entry name" value="CinA"/>
    <property type="match status" value="1"/>
</dbReference>
<dbReference type="InterPro" id="IPR008136">
    <property type="entry name" value="CinA_C"/>
</dbReference>
<name>A0ABY1PRX2_9BURK</name>
<protein>
    <submittedName>
        <fullName evidence="2">Nicotinamide-nucleotide amidase</fullName>
    </submittedName>
</protein>
<dbReference type="NCBIfam" id="TIGR00199">
    <property type="entry name" value="PncC_domain"/>
    <property type="match status" value="1"/>
</dbReference>
<sequence>MKDINALAEQVGIVLQSQRLMLATAESCTGGGVAQAVTEIAGSSGWFECGFITYSNASKTDMLDVSEGLIVRYGAVSDEVATAMAEGALANSNATITLSTTGIAGPGGAVPGKPVGTICFAWAMGHRTYSERKVFAGDRHAVREQTVAHALSGLLRFLEQ</sequence>
<organism evidence="2 3">
    <name type="scientific">Noviherbaspirillum suwonense</name>
    <dbReference type="NCBI Taxonomy" id="1224511"/>
    <lineage>
        <taxon>Bacteria</taxon>
        <taxon>Pseudomonadati</taxon>
        <taxon>Pseudomonadota</taxon>
        <taxon>Betaproteobacteria</taxon>
        <taxon>Burkholderiales</taxon>
        <taxon>Oxalobacteraceae</taxon>
        <taxon>Noviherbaspirillum</taxon>
    </lineage>
</organism>
<dbReference type="EMBL" id="FXUL01000001">
    <property type="protein sequence ID" value="SMP43573.1"/>
    <property type="molecule type" value="Genomic_DNA"/>
</dbReference>
<gene>
    <name evidence="2" type="ORF">SAMN06295970_101317</name>
</gene>
<accession>A0ABY1PRX2</accession>
<evidence type="ECO:0000313" key="2">
    <source>
        <dbReference type="EMBL" id="SMP43573.1"/>
    </source>
</evidence>
<feature type="domain" description="CinA C-terminal" evidence="1">
    <location>
        <begin position="6"/>
        <end position="157"/>
    </location>
</feature>
<dbReference type="Proteomes" id="UP001158049">
    <property type="component" value="Unassembled WGS sequence"/>
</dbReference>
<dbReference type="RefSeq" id="WP_283440462.1">
    <property type="nucleotide sequence ID" value="NZ_FXUL01000001.1"/>
</dbReference>
<evidence type="ECO:0000259" key="1">
    <source>
        <dbReference type="Pfam" id="PF02464"/>
    </source>
</evidence>
<dbReference type="InterPro" id="IPR036653">
    <property type="entry name" value="CinA-like_C"/>
</dbReference>
<dbReference type="SUPFAM" id="SSF142433">
    <property type="entry name" value="CinA-like"/>
    <property type="match status" value="1"/>
</dbReference>
<keyword evidence="3" id="KW-1185">Reference proteome</keyword>
<evidence type="ECO:0000313" key="3">
    <source>
        <dbReference type="Proteomes" id="UP001158049"/>
    </source>
</evidence>